<evidence type="ECO:0000313" key="5">
    <source>
        <dbReference type="Proteomes" id="UP000325313"/>
    </source>
</evidence>
<feature type="compositionally biased region" description="Polar residues" evidence="1">
    <location>
        <begin position="38"/>
        <end position="51"/>
    </location>
</feature>
<accession>A0A5B0PBW7</accession>
<keyword evidence="4" id="KW-1185">Reference proteome</keyword>
<proteinExistence type="predicted"/>
<evidence type="ECO:0000256" key="1">
    <source>
        <dbReference type="SAM" id="MobiDB-lite"/>
    </source>
</evidence>
<dbReference type="EMBL" id="VSWC01000066">
    <property type="protein sequence ID" value="KAA1098104.1"/>
    <property type="molecule type" value="Genomic_DNA"/>
</dbReference>
<evidence type="ECO:0000313" key="2">
    <source>
        <dbReference type="EMBL" id="KAA1098104.1"/>
    </source>
</evidence>
<sequence length="162" mass="18300">MGRGGYKPSQFGGPLRREGKLDLWRLQGPLRPVKTSPEMASSRLTGRTSAKSKPWPEEGRFLRSTRPCYFLSFNELAVRRPTLGKDFLASSSGGQCGGKPVDLAAHQRSARLRFARSSVNNGVGFDMSTNKYRITLEDFRRIWDPFTDDDSNPNSEQSRWEI</sequence>
<comment type="caution">
    <text evidence="2">The sequence shown here is derived from an EMBL/GenBank/DDBJ whole genome shotgun (WGS) entry which is preliminary data.</text>
</comment>
<name>A0A5B0PBW7_PUCGR</name>
<dbReference type="Proteomes" id="UP000324748">
    <property type="component" value="Unassembled WGS sequence"/>
</dbReference>
<organism evidence="2 4">
    <name type="scientific">Puccinia graminis f. sp. tritici</name>
    <dbReference type="NCBI Taxonomy" id="56615"/>
    <lineage>
        <taxon>Eukaryota</taxon>
        <taxon>Fungi</taxon>
        <taxon>Dikarya</taxon>
        <taxon>Basidiomycota</taxon>
        <taxon>Pucciniomycotina</taxon>
        <taxon>Pucciniomycetes</taxon>
        <taxon>Pucciniales</taxon>
        <taxon>Pucciniaceae</taxon>
        <taxon>Puccinia</taxon>
    </lineage>
</organism>
<gene>
    <name evidence="2" type="ORF">PGT21_028454</name>
    <name evidence="3" type="ORF">PGTUg99_031114</name>
</gene>
<protein>
    <submittedName>
        <fullName evidence="2">Uncharacterized protein</fullName>
    </submittedName>
</protein>
<feature type="region of interest" description="Disordered" evidence="1">
    <location>
        <begin position="26"/>
        <end position="57"/>
    </location>
</feature>
<dbReference type="Proteomes" id="UP000325313">
    <property type="component" value="Unassembled WGS sequence"/>
</dbReference>
<evidence type="ECO:0000313" key="4">
    <source>
        <dbReference type="Proteomes" id="UP000324748"/>
    </source>
</evidence>
<evidence type="ECO:0000313" key="3">
    <source>
        <dbReference type="EMBL" id="KAA1116926.1"/>
    </source>
</evidence>
<dbReference type="AlphaFoldDB" id="A0A5B0PBW7"/>
<reference evidence="4 5" key="1">
    <citation type="submission" date="2019-05" db="EMBL/GenBank/DDBJ databases">
        <title>Emergence of the Ug99 lineage of the wheat stem rust pathogen through somatic hybridization.</title>
        <authorList>
            <person name="Li F."/>
            <person name="Upadhyaya N.M."/>
            <person name="Sperschneider J."/>
            <person name="Matny O."/>
            <person name="Nguyen-Phuc H."/>
            <person name="Mago R."/>
            <person name="Raley C."/>
            <person name="Miller M.E."/>
            <person name="Silverstein K.A.T."/>
            <person name="Henningsen E."/>
            <person name="Hirsch C.D."/>
            <person name="Visser B."/>
            <person name="Pretorius Z.A."/>
            <person name="Steffenson B.J."/>
            <person name="Schwessinger B."/>
            <person name="Dodds P.N."/>
            <person name="Figueroa M."/>
        </authorList>
    </citation>
    <scope>NUCLEOTIDE SEQUENCE [LARGE SCALE GENOMIC DNA]</scope>
    <source>
        <strain evidence="2">21-0</strain>
        <strain evidence="3 5">Ug99</strain>
    </source>
</reference>
<dbReference type="EMBL" id="VDEP01000270">
    <property type="protein sequence ID" value="KAA1116926.1"/>
    <property type="molecule type" value="Genomic_DNA"/>
</dbReference>